<sequence>MTLAAAVLFQRMLFKNATLLDSFLSVLGSIVSNAMENIRDPLEEGAAWFGAVDGSRMPFLYNVNFLSFLTMPEKMPFPKTFEELSKVVLRGKYKYLTTIGTVDRELMLKSDIDYFVKLGELIEKNGWEYQFGKKFVELLDGHIDVIVPRSRMNFLLGSPPFVNVKTSLDNIGIWHVGIGMKNNFCCKERLNSAMHGILSSGLYIRNGSMIKHLF</sequence>
<keyword evidence="2" id="KW-1185">Reference proteome</keyword>
<dbReference type="EMBL" id="BMAV01019829">
    <property type="protein sequence ID" value="GFY73090.1"/>
    <property type="molecule type" value="Genomic_DNA"/>
</dbReference>
<proteinExistence type="predicted"/>
<organism evidence="1 2">
    <name type="scientific">Trichonephila inaurata madagascariensis</name>
    <dbReference type="NCBI Taxonomy" id="2747483"/>
    <lineage>
        <taxon>Eukaryota</taxon>
        <taxon>Metazoa</taxon>
        <taxon>Ecdysozoa</taxon>
        <taxon>Arthropoda</taxon>
        <taxon>Chelicerata</taxon>
        <taxon>Arachnida</taxon>
        <taxon>Araneae</taxon>
        <taxon>Araneomorphae</taxon>
        <taxon>Entelegynae</taxon>
        <taxon>Araneoidea</taxon>
        <taxon>Nephilidae</taxon>
        <taxon>Trichonephila</taxon>
        <taxon>Trichonephila inaurata</taxon>
    </lineage>
</organism>
<dbReference type="AlphaFoldDB" id="A0A8X6YHK4"/>
<evidence type="ECO:0000313" key="2">
    <source>
        <dbReference type="Proteomes" id="UP000886998"/>
    </source>
</evidence>
<evidence type="ECO:0000313" key="1">
    <source>
        <dbReference type="EMBL" id="GFY73090.1"/>
    </source>
</evidence>
<comment type="caution">
    <text evidence="1">The sequence shown here is derived from an EMBL/GenBank/DDBJ whole genome shotgun (WGS) entry which is preliminary data.</text>
</comment>
<accession>A0A8X6YHK4</accession>
<reference evidence="1" key="1">
    <citation type="submission" date="2020-08" db="EMBL/GenBank/DDBJ databases">
        <title>Multicomponent nature underlies the extraordinary mechanical properties of spider dragline silk.</title>
        <authorList>
            <person name="Kono N."/>
            <person name="Nakamura H."/>
            <person name="Mori M."/>
            <person name="Yoshida Y."/>
            <person name="Ohtoshi R."/>
            <person name="Malay A.D."/>
            <person name="Moran D.A.P."/>
            <person name="Tomita M."/>
            <person name="Numata K."/>
            <person name="Arakawa K."/>
        </authorList>
    </citation>
    <scope>NUCLEOTIDE SEQUENCE</scope>
</reference>
<dbReference type="OrthoDB" id="6117597at2759"/>
<name>A0A8X6YHK4_9ARAC</name>
<protein>
    <submittedName>
        <fullName evidence="1">Uncharacterized protein</fullName>
    </submittedName>
</protein>
<dbReference type="Proteomes" id="UP000886998">
    <property type="component" value="Unassembled WGS sequence"/>
</dbReference>
<gene>
    <name evidence="1" type="primary">AVEN_140320_1</name>
    <name evidence="1" type="ORF">TNIN_114841</name>
</gene>